<dbReference type="InterPro" id="IPR029787">
    <property type="entry name" value="Nucleotide_cyclase"/>
</dbReference>
<proteinExistence type="predicted"/>
<dbReference type="Pfam" id="PF00990">
    <property type="entry name" value="GGDEF"/>
    <property type="match status" value="1"/>
</dbReference>
<accession>A0AAJ4DLS2</accession>
<dbReference type="RefSeq" id="WP_152298573.1">
    <property type="nucleotide sequence ID" value="NZ_CP041166.1"/>
</dbReference>
<dbReference type="Proteomes" id="UP000326061">
    <property type="component" value="Chromosome"/>
</dbReference>
<name>A0AAJ4DLS2_9BACT</name>
<reference evidence="4" key="1">
    <citation type="submission" date="2019-06" db="EMBL/GenBank/DDBJ databases">
        <title>Sulfurimonas gotlandica sp. nov., a chemoautotrophic and psychrotolerant epsilonproteobacterium isolated from a pelagic redoxcline, and an emended description of the genus Sulfurimonas.</title>
        <authorList>
            <person name="Wang S."/>
            <person name="Jiang L."/>
            <person name="Shao Z."/>
        </authorList>
    </citation>
    <scope>NUCLEOTIDE SEQUENCE [LARGE SCALE GENOMIC DNA]</scope>
    <source>
        <strain evidence="4">1-1N</strain>
    </source>
</reference>
<dbReference type="PANTHER" id="PTHR45138">
    <property type="entry name" value="REGULATORY COMPONENTS OF SENSORY TRANSDUCTION SYSTEM"/>
    <property type="match status" value="1"/>
</dbReference>
<dbReference type="InterPro" id="IPR000160">
    <property type="entry name" value="GGDEF_dom"/>
</dbReference>
<dbReference type="GO" id="GO:1902201">
    <property type="term" value="P:negative regulation of bacterial-type flagellum-dependent cell motility"/>
    <property type="evidence" value="ECO:0007669"/>
    <property type="project" value="TreeGrafter"/>
</dbReference>
<organism evidence="3 4">
    <name type="scientific">Sulfurimonas xiamenensis</name>
    <dbReference type="NCBI Taxonomy" id="2590021"/>
    <lineage>
        <taxon>Bacteria</taxon>
        <taxon>Pseudomonadati</taxon>
        <taxon>Campylobacterota</taxon>
        <taxon>Epsilonproteobacteria</taxon>
        <taxon>Campylobacterales</taxon>
        <taxon>Sulfurimonadaceae</taxon>
        <taxon>Sulfurimonas</taxon>
    </lineage>
</organism>
<dbReference type="InterPro" id="IPR035965">
    <property type="entry name" value="PAS-like_dom_sf"/>
</dbReference>
<protein>
    <recommendedName>
        <fullName evidence="1">diguanylate cyclase</fullName>
        <ecNumber evidence="1">2.7.7.65</ecNumber>
    </recommendedName>
</protein>
<dbReference type="CDD" id="cd01949">
    <property type="entry name" value="GGDEF"/>
    <property type="match status" value="1"/>
</dbReference>
<dbReference type="EC" id="2.7.7.65" evidence="1"/>
<dbReference type="SUPFAM" id="SSF55785">
    <property type="entry name" value="PYP-like sensor domain (PAS domain)"/>
    <property type="match status" value="1"/>
</dbReference>
<dbReference type="Gene3D" id="3.30.70.270">
    <property type="match status" value="1"/>
</dbReference>
<dbReference type="PROSITE" id="PS50887">
    <property type="entry name" value="GGDEF"/>
    <property type="match status" value="1"/>
</dbReference>
<feature type="domain" description="GGDEF" evidence="2">
    <location>
        <begin position="169"/>
        <end position="306"/>
    </location>
</feature>
<dbReference type="Gene3D" id="3.30.450.20">
    <property type="entry name" value="PAS domain"/>
    <property type="match status" value="1"/>
</dbReference>
<dbReference type="GO" id="GO:0052621">
    <property type="term" value="F:diguanylate cyclase activity"/>
    <property type="evidence" value="ECO:0007669"/>
    <property type="project" value="UniProtKB-EC"/>
</dbReference>
<dbReference type="EMBL" id="CP041166">
    <property type="protein sequence ID" value="QFR42502.1"/>
    <property type="molecule type" value="Genomic_DNA"/>
</dbReference>
<dbReference type="AlphaFoldDB" id="A0AAJ4DLS2"/>
<evidence type="ECO:0000313" key="4">
    <source>
        <dbReference type="Proteomes" id="UP000326061"/>
    </source>
</evidence>
<dbReference type="InterPro" id="IPR043128">
    <property type="entry name" value="Rev_trsase/Diguanyl_cyclase"/>
</dbReference>
<evidence type="ECO:0000259" key="2">
    <source>
        <dbReference type="PROSITE" id="PS50887"/>
    </source>
</evidence>
<dbReference type="InterPro" id="IPR050469">
    <property type="entry name" value="Diguanylate_Cyclase"/>
</dbReference>
<evidence type="ECO:0000256" key="1">
    <source>
        <dbReference type="ARBA" id="ARBA00012528"/>
    </source>
</evidence>
<gene>
    <name evidence="3" type="ORF">FJR47_00640</name>
</gene>
<dbReference type="SMART" id="SM00267">
    <property type="entry name" value="GGDEF"/>
    <property type="match status" value="1"/>
</dbReference>
<dbReference type="PANTHER" id="PTHR45138:SF24">
    <property type="entry name" value="DIGUANYLATE CYCLASE DGCC-RELATED"/>
    <property type="match status" value="1"/>
</dbReference>
<keyword evidence="4" id="KW-1185">Reference proteome</keyword>
<sequence>MMGSDKLLKSILDTITQHICAIDKNGNIIYVNRSWITFGENNSSSIHKGWDKINYLQECDKSALKGDKDAIMAAKGIRDVINKVKDFYYLEYPCHSPNEKRWFMMRVTPFKLEEKEYYVISHEIITERKLAEEKVLNLSRIDGLTDIANRRYFDDFLENEWRRCVRLKMPLSLAIIDLDHFKLLNDTYGHQAGDECLKKVGSVLKTFAKRPADLCARYGGEEFAVILGDTTLKNSLTLMNSLLDAIRQLKIPNKDSSVMPTLTASIGLATLYPHACKEKEELIAAADKMLYRAKENGRNHVAYENK</sequence>
<dbReference type="KEGG" id="suln:FJR47_00640"/>
<dbReference type="NCBIfam" id="TIGR00254">
    <property type="entry name" value="GGDEF"/>
    <property type="match status" value="1"/>
</dbReference>
<dbReference type="GO" id="GO:0005886">
    <property type="term" value="C:plasma membrane"/>
    <property type="evidence" value="ECO:0007669"/>
    <property type="project" value="TreeGrafter"/>
</dbReference>
<dbReference type="FunFam" id="3.30.70.270:FF:000001">
    <property type="entry name" value="Diguanylate cyclase domain protein"/>
    <property type="match status" value="1"/>
</dbReference>
<dbReference type="GO" id="GO:0043709">
    <property type="term" value="P:cell adhesion involved in single-species biofilm formation"/>
    <property type="evidence" value="ECO:0007669"/>
    <property type="project" value="TreeGrafter"/>
</dbReference>
<dbReference type="SUPFAM" id="SSF55073">
    <property type="entry name" value="Nucleotide cyclase"/>
    <property type="match status" value="1"/>
</dbReference>
<evidence type="ECO:0000313" key="3">
    <source>
        <dbReference type="EMBL" id="QFR42502.1"/>
    </source>
</evidence>